<dbReference type="EMBL" id="WPHM01000001">
    <property type="protein sequence ID" value="MUZ56304.1"/>
    <property type="molecule type" value="Genomic_DNA"/>
</dbReference>
<feature type="region of interest" description="Disordered" evidence="1">
    <location>
        <begin position="397"/>
        <end position="428"/>
    </location>
</feature>
<dbReference type="PANTHER" id="PTHR33840">
    <property type="match status" value="1"/>
</dbReference>
<feature type="compositionally biased region" description="Pro residues" evidence="1">
    <location>
        <begin position="405"/>
        <end position="414"/>
    </location>
</feature>
<dbReference type="Pfam" id="PF09994">
    <property type="entry name" value="T6SS_Tle1-like_cat"/>
    <property type="match status" value="1"/>
</dbReference>
<dbReference type="InterPro" id="IPR018712">
    <property type="entry name" value="Tle1-like_cat"/>
</dbReference>
<proteinExistence type="predicted"/>
<feature type="domain" description="T6SS Phospholipase effector Tle1-like catalytic" evidence="2">
    <location>
        <begin position="10"/>
        <end position="306"/>
    </location>
</feature>
<name>A0AAE5AU84_AGRVI</name>
<evidence type="ECO:0000259" key="2">
    <source>
        <dbReference type="Pfam" id="PF09994"/>
    </source>
</evidence>
<gene>
    <name evidence="3" type="ORF">GOZ95_02380</name>
</gene>
<evidence type="ECO:0000256" key="1">
    <source>
        <dbReference type="SAM" id="MobiDB-lite"/>
    </source>
</evidence>
<organism evidence="3 4">
    <name type="scientific">Agrobacterium vitis</name>
    <name type="common">Rhizobium vitis</name>
    <dbReference type="NCBI Taxonomy" id="373"/>
    <lineage>
        <taxon>Bacteria</taxon>
        <taxon>Pseudomonadati</taxon>
        <taxon>Pseudomonadota</taxon>
        <taxon>Alphaproteobacteria</taxon>
        <taxon>Hyphomicrobiales</taxon>
        <taxon>Rhizobiaceae</taxon>
        <taxon>Rhizobium/Agrobacterium group</taxon>
        <taxon>Agrobacterium</taxon>
    </lineage>
</organism>
<dbReference type="Proteomes" id="UP000436692">
    <property type="component" value="Unassembled WGS sequence"/>
</dbReference>
<evidence type="ECO:0000313" key="3">
    <source>
        <dbReference type="EMBL" id="MUZ56304.1"/>
    </source>
</evidence>
<evidence type="ECO:0000313" key="4">
    <source>
        <dbReference type="Proteomes" id="UP000436692"/>
    </source>
</evidence>
<comment type="caution">
    <text evidence="3">The sequence shown here is derived from an EMBL/GenBank/DDBJ whole genome shotgun (WGS) entry which is preliminary data.</text>
</comment>
<sequence length="428" mass="48365">MIWQGDSVGKNIVILFDGTSNEISASRTNIVRLLGCLTRNDEQLVYYEPGVGTFGADDAWLRLARQSAEVWGLATGWGLDRNVKRAYRFLVENYRAAPRDDAGNTIGEDDRIYILGFSRGAYSARVLAGFINSLGIIAPNFLNLVDYAYRTYKTIPISERRGETADIVSHSAPSAFAAMRLYERTLRGYRPAIAFLGLFDTVSTVINQTQRGLTFQTFPFTTRNPSVAAVRQALAIDERRTIFRPVYWKSGQPFWGSPFKPEDPHMIKPQDFKQVWFAGSHGDVGGGYSEAQSATAKIPLAWMIAESRPFGLHYDEDTVHDIVYGEDDDNDHVKLDPLAPIHDSMTWSWLPFEIVPRRVPFSSWRCRPPKGWYLPLCDPRSIEKGSVIHQSVIDRLDHPSRTTPYRPPNMPPPGDYSIEPWSTKPIED</sequence>
<reference evidence="3 4" key="1">
    <citation type="submission" date="2019-12" db="EMBL/GenBank/DDBJ databases">
        <title>Whole-genome sequencing of Allorhizobium vitis.</title>
        <authorList>
            <person name="Gan H.M."/>
            <person name="Szegedi E."/>
            <person name="Burr T."/>
            <person name="Savka M.A."/>
        </authorList>
    </citation>
    <scope>NUCLEOTIDE SEQUENCE [LARGE SCALE GENOMIC DNA]</scope>
    <source>
        <strain evidence="3 4">CG989</strain>
    </source>
</reference>
<dbReference type="AlphaFoldDB" id="A0AAE5AU84"/>
<protein>
    <submittedName>
        <fullName evidence="3">DUF2235 domain-containing protein</fullName>
    </submittedName>
</protein>
<dbReference type="PANTHER" id="PTHR33840:SF1">
    <property type="entry name" value="TLE1 PHOSPHOLIPASE DOMAIN-CONTAINING PROTEIN"/>
    <property type="match status" value="1"/>
</dbReference>
<accession>A0AAE5AU84</accession>